<dbReference type="PANTHER" id="PTHR24291:SF146">
    <property type="entry name" value="CYTOCHROME P450"/>
    <property type="match status" value="1"/>
</dbReference>
<accession>A0A0B2UTF8</accession>
<evidence type="ECO:0000256" key="2">
    <source>
        <dbReference type="ARBA" id="ARBA00010617"/>
    </source>
</evidence>
<evidence type="ECO:0000256" key="3">
    <source>
        <dbReference type="ARBA" id="ARBA00022617"/>
    </source>
</evidence>
<keyword evidence="6 7" id="KW-0479">Metal-binding</keyword>
<dbReference type="GO" id="GO:0004497">
    <property type="term" value="F:monooxygenase activity"/>
    <property type="evidence" value="ECO:0007669"/>
    <property type="project" value="UniProtKB-KW"/>
</dbReference>
<organism evidence="8 9">
    <name type="scientific">Toxocara canis</name>
    <name type="common">Canine roundworm</name>
    <dbReference type="NCBI Taxonomy" id="6265"/>
    <lineage>
        <taxon>Eukaryota</taxon>
        <taxon>Metazoa</taxon>
        <taxon>Ecdysozoa</taxon>
        <taxon>Nematoda</taxon>
        <taxon>Chromadorea</taxon>
        <taxon>Rhabditida</taxon>
        <taxon>Spirurina</taxon>
        <taxon>Ascaridomorpha</taxon>
        <taxon>Ascaridoidea</taxon>
        <taxon>Toxocaridae</taxon>
        <taxon>Toxocara</taxon>
    </lineage>
</organism>
<reference evidence="8 9" key="1">
    <citation type="submission" date="2014-11" db="EMBL/GenBank/DDBJ databases">
        <title>Genetic blueprint of the zoonotic pathogen Toxocara canis.</title>
        <authorList>
            <person name="Zhu X.-Q."/>
            <person name="Korhonen P.K."/>
            <person name="Cai H."/>
            <person name="Young N.D."/>
            <person name="Nejsum P."/>
            <person name="von Samson-Himmelstjerna G."/>
            <person name="Boag P.R."/>
            <person name="Tan P."/>
            <person name="Li Q."/>
            <person name="Min J."/>
            <person name="Yang Y."/>
            <person name="Wang X."/>
            <person name="Fang X."/>
            <person name="Hall R.S."/>
            <person name="Hofmann A."/>
            <person name="Sternberg P.W."/>
            <person name="Jex A.R."/>
            <person name="Gasser R.B."/>
        </authorList>
    </citation>
    <scope>NUCLEOTIDE SEQUENCE [LARGE SCALE GENOMIC DNA]</scope>
    <source>
        <strain evidence="8">PN_DK_2014</strain>
    </source>
</reference>
<dbReference type="GO" id="GO:0020037">
    <property type="term" value="F:heme binding"/>
    <property type="evidence" value="ECO:0007669"/>
    <property type="project" value="InterPro"/>
</dbReference>
<dbReference type="PRINTS" id="PR00463">
    <property type="entry name" value="EP450I"/>
</dbReference>
<evidence type="ECO:0000313" key="8">
    <source>
        <dbReference type="EMBL" id="KHN72673.1"/>
    </source>
</evidence>
<dbReference type="InterPro" id="IPR017972">
    <property type="entry name" value="Cyt_P450_CS"/>
</dbReference>
<dbReference type="PANTHER" id="PTHR24291">
    <property type="entry name" value="CYTOCHROME P450 FAMILY 4"/>
    <property type="match status" value="1"/>
</dbReference>
<evidence type="ECO:0000256" key="6">
    <source>
        <dbReference type="PIRSR" id="PIRSR602401-1"/>
    </source>
</evidence>
<dbReference type="Pfam" id="PF00067">
    <property type="entry name" value="p450"/>
    <property type="match status" value="1"/>
</dbReference>
<comment type="cofactor">
    <cofactor evidence="1 6">
        <name>heme</name>
        <dbReference type="ChEBI" id="CHEBI:30413"/>
    </cofactor>
</comment>
<protein>
    <submittedName>
        <fullName evidence="8">Cytochrome P450 4C1</fullName>
    </submittedName>
</protein>
<dbReference type="InterPro" id="IPR036396">
    <property type="entry name" value="Cyt_P450_sf"/>
</dbReference>
<keyword evidence="3 6" id="KW-0349">Heme</keyword>
<dbReference type="Proteomes" id="UP000031036">
    <property type="component" value="Unassembled WGS sequence"/>
</dbReference>
<comment type="caution">
    <text evidence="8">The sequence shown here is derived from an EMBL/GenBank/DDBJ whole genome shotgun (WGS) entry which is preliminary data.</text>
</comment>
<keyword evidence="9" id="KW-1185">Reference proteome</keyword>
<dbReference type="GO" id="GO:0005506">
    <property type="term" value="F:iron ion binding"/>
    <property type="evidence" value="ECO:0007669"/>
    <property type="project" value="InterPro"/>
</dbReference>
<dbReference type="PROSITE" id="PS00086">
    <property type="entry name" value="CYTOCHROME_P450"/>
    <property type="match status" value="1"/>
</dbReference>
<evidence type="ECO:0000256" key="1">
    <source>
        <dbReference type="ARBA" id="ARBA00001971"/>
    </source>
</evidence>
<keyword evidence="4 6" id="KW-0408">Iron</keyword>
<sequence length="538" mass="62046">MLGAILLVIVSILSIAIYWKRVKAYLVERWRFIRMVNAIPGPSMLSIMAEACKFSFDSEKFTYQAEALFRKYAYENEDGIMRLWLGIHPLIFMTRAKSAKLDGKMHGTIISDVCGKLLRLKVLGSTLIISEAILDNTTLINKPEEYDIFKRLVGDGMLSSSGETWFKFRRILTPAFHFNILNKYVEVFNEQSKVFLEKLERHCGTGETFDILPYLRLYGLDVIAETAMGVSINAQSGKNAEYYVSLKKLLSLMWAKVRYPWFWFAPIRWLYGYDAKLDYYCNVCKSLTRKIIAQKKKEWEAFDHQPSIEELSASGKKRMAFLELLMSVREQYKLSDEDIRSQVDMFMAAGSDAVTAQIGFNLFALGHRPEIQDKVYSELKEIFGEADRDVTMEDMNNMKFLYQCICETGRITPNVVFLGRKITGDTNVCGYTIPAGVTCVISPFAVMRDPQHYDNPEVYDPEHFSPENVAKREPFAFIPFSAGIRNCIGHRFAILEMKVTLAMILRKYRVISMLPEEQNRPIPEFSLTLFQSSWWSKY</sequence>
<dbReference type="InterPro" id="IPR002401">
    <property type="entry name" value="Cyt_P450_E_grp-I"/>
</dbReference>
<evidence type="ECO:0000313" key="9">
    <source>
        <dbReference type="Proteomes" id="UP000031036"/>
    </source>
</evidence>
<keyword evidence="7" id="KW-0560">Oxidoreductase</keyword>
<evidence type="ECO:0000256" key="7">
    <source>
        <dbReference type="RuleBase" id="RU000461"/>
    </source>
</evidence>
<dbReference type="InterPro" id="IPR050196">
    <property type="entry name" value="Cytochrome_P450_Monoox"/>
</dbReference>
<proteinExistence type="inferred from homology"/>
<dbReference type="GO" id="GO:0016705">
    <property type="term" value="F:oxidoreductase activity, acting on paired donors, with incorporation or reduction of molecular oxygen"/>
    <property type="evidence" value="ECO:0007669"/>
    <property type="project" value="InterPro"/>
</dbReference>
<dbReference type="EMBL" id="JPKZ01003225">
    <property type="protein sequence ID" value="KHN72673.1"/>
    <property type="molecule type" value="Genomic_DNA"/>
</dbReference>
<keyword evidence="5 7" id="KW-0503">Monooxygenase</keyword>
<dbReference type="AlphaFoldDB" id="A0A0B2UTF8"/>
<evidence type="ECO:0000256" key="4">
    <source>
        <dbReference type="ARBA" id="ARBA00023004"/>
    </source>
</evidence>
<dbReference type="Gene3D" id="1.10.630.10">
    <property type="entry name" value="Cytochrome P450"/>
    <property type="match status" value="1"/>
</dbReference>
<dbReference type="CDD" id="cd20628">
    <property type="entry name" value="CYP4"/>
    <property type="match status" value="1"/>
</dbReference>
<gene>
    <name evidence="8" type="primary">CYP4C1</name>
    <name evidence="8" type="ORF">Tcan_07264</name>
</gene>
<comment type="similarity">
    <text evidence="2 7">Belongs to the cytochrome P450 family.</text>
</comment>
<dbReference type="SUPFAM" id="SSF48264">
    <property type="entry name" value="Cytochrome P450"/>
    <property type="match status" value="1"/>
</dbReference>
<dbReference type="OrthoDB" id="1470350at2759"/>
<evidence type="ECO:0000256" key="5">
    <source>
        <dbReference type="ARBA" id="ARBA00023033"/>
    </source>
</evidence>
<dbReference type="STRING" id="6265.A0A0B2UTF8"/>
<name>A0A0B2UTF8_TOXCA</name>
<feature type="binding site" description="axial binding residue" evidence="6">
    <location>
        <position position="487"/>
    </location>
    <ligand>
        <name>heme</name>
        <dbReference type="ChEBI" id="CHEBI:30413"/>
    </ligand>
    <ligandPart>
        <name>Fe</name>
        <dbReference type="ChEBI" id="CHEBI:18248"/>
    </ligandPart>
</feature>
<dbReference type="InterPro" id="IPR001128">
    <property type="entry name" value="Cyt_P450"/>
</dbReference>